<protein>
    <submittedName>
        <fullName evidence="1">Unnamed protein product</fullName>
    </submittedName>
</protein>
<accession>A0ACB5U408</accession>
<keyword evidence="2" id="KW-1185">Reference proteome</keyword>
<dbReference type="Proteomes" id="UP001165064">
    <property type="component" value="Unassembled WGS sequence"/>
</dbReference>
<comment type="caution">
    <text evidence="1">The sequence shown here is derived from an EMBL/GenBank/DDBJ whole genome shotgun (WGS) entry which is preliminary data.</text>
</comment>
<gene>
    <name evidence="1" type="ORF">Amon02_001105400</name>
</gene>
<sequence>MFEKRVSGMFLGEILRQVLIDLHEEGLMFQQYGTYDELPHRLRNAWDVPSELLSLIEIDDSTKLIATELQLKQILRLPTTPEERTVIQTLTRAIAKRSAYLSAIPISALLIKTGVFESGHHVEVDVGADGSVVEFYPGFRTMLRDAVAMTQLGPKGERRLHINIAKDGSSVGAALCALSE</sequence>
<evidence type="ECO:0000313" key="1">
    <source>
        <dbReference type="EMBL" id="GMF00657.1"/>
    </source>
</evidence>
<name>A0ACB5U408_AMBMO</name>
<evidence type="ECO:0000313" key="2">
    <source>
        <dbReference type="Proteomes" id="UP001165064"/>
    </source>
</evidence>
<reference evidence="1" key="1">
    <citation type="submission" date="2023-04" db="EMBL/GenBank/DDBJ databases">
        <title>Ambrosiozyma monospora NBRC 10751.</title>
        <authorList>
            <person name="Ichikawa N."/>
            <person name="Sato H."/>
            <person name="Tonouchi N."/>
        </authorList>
    </citation>
    <scope>NUCLEOTIDE SEQUENCE</scope>
    <source>
        <strain evidence="1">NBRC 10751</strain>
    </source>
</reference>
<organism evidence="1 2">
    <name type="scientific">Ambrosiozyma monospora</name>
    <name type="common">Yeast</name>
    <name type="synonym">Endomycopsis monosporus</name>
    <dbReference type="NCBI Taxonomy" id="43982"/>
    <lineage>
        <taxon>Eukaryota</taxon>
        <taxon>Fungi</taxon>
        <taxon>Dikarya</taxon>
        <taxon>Ascomycota</taxon>
        <taxon>Saccharomycotina</taxon>
        <taxon>Pichiomycetes</taxon>
        <taxon>Pichiales</taxon>
        <taxon>Pichiaceae</taxon>
        <taxon>Ambrosiozyma</taxon>
    </lineage>
</organism>
<dbReference type="EMBL" id="BSXS01011501">
    <property type="protein sequence ID" value="GMF00657.1"/>
    <property type="molecule type" value="Genomic_DNA"/>
</dbReference>
<proteinExistence type="predicted"/>